<dbReference type="Proteomes" id="UP000291022">
    <property type="component" value="Unassembled WGS sequence"/>
</dbReference>
<dbReference type="GO" id="GO:0120162">
    <property type="term" value="P:positive regulation of cold-induced thermogenesis"/>
    <property type="evidence" value="ECO:0007669"/>
    <property type="project" value="Ensembl"/>
</dbReference>
<dbReference type="GO" id="GO:0030141">
    <property type="term" value="C:secretory granule"/>
    <property type="evidence" value="ECO:0007669"/>
    <property type="project" value="TreeGrafter"/>
</dbReference>
<sequence length="180" mass="18006">MTGPGLACCLLGLLALTSACYIQNCPLGGKRAALDLDVRQCLPCGPGGKGRCFGPSICCGDELGCFVGTAEALRCQEENYLPSPCQSGHQPCGSGGRCAAAGICCSPGEPGRGGAGDRGTGDRGRGRGREPAGRALTRRLSFQTAAAPTPPATPRPPSPSAESDGPGSGAAHPSPPEIMK</sequence>
<gene>
    <name evidence="11" type="primary">OXT</name>
</gene>
<protein>
    <recommendedName>
        <fullName evidence="7">Oxytocin-neurophysin 1</fullName>
    </recommendedName>
</protein>
<feature type="chain" id="PRO_5019451730" description="Oxytocin-neurophysin 1" evidence="10">
    <location>
        <begin position="20"/>
        <end position="180"/>
    </location>
</feature>
<evidence type="ECO:0000256" key="10">
    <source>
        <dbReference type="SAM" id="SignalP"/>
    </source>
</evidence>
<keyword evidence="5" id="KW-1015">Disulfide bond</keyword>
<feature type="signal peptide" evidence="10">
    <location>
        <begin position="1"/>
        <end position="19"/>
    </location>
</feature>
<dbReference type="GO" id="GO:0031894">
    <property type="term" value="F:V1A vasopressin receptor binding"/>
    <property type="evidence" value="ECO:0007669"/>
    <property type="project" value="TreeGrafter"/>
</dbReference>
<evidence type="ECO:0000313" key="12">
    <source>
        <dbReference type="Proteomes" id="UP000291022"/>
    </source>
</evidence>
<name>A0A452QTV6_URSAM</name>
<dbReference type="Gene3D" id="2.60.9.10">
    <property type="entry name" value="Neurohypophysial hormone domain"/>
    <property type="match status" value="1"/>
</dbReference>
<keyword evidence="3" id="KW-0372">Hormone</keyword>
<dbReference type="Ensembl" id="ENSUAMT00000010200.1">
    <property type="protein sequence ID" value="ENSUAMP00000009062.1"/>
    <property type="gene ID" value="ENSUAMG00000007578.1"/>
</dbReference>
<keyword evidence="10" id="KW-0732">Signal</keyword>
<keyword evidence="2" id="KW-0165">Cleavage on pair of basic residues</keyword>
<reference evidence="11" key="2">
    <citation type="submission" date="2025-08" db="UniProtKB">
        <authorList>
            <consortium name="Ensembl"/>
        </authorList>
    </citation>
    <scope>IDENTIFICATION</scope>
</reference>
<keyword evidence="12" id="KW-1185">Reference proteome</keyword>
<dbReference type="GO" id="GO:0031855">
    <property type="term" value="F:oxytocin receptor binding"/>
    <property type="evidence" value="ECO:0007669"/>
    <property type="project" value="TreeGrafter"/>
</dbReference>
<proteinExistence type="inferred from homology"/>
<evidence type="ECO:0000313" key="11">
    <source>
        <dbReference type="Ensembl" id="ENSUAMP00000009062.1"/>
    </source>
</evidence>
<evidence type="ECO:0000256" key="7">
    <source>
        <dbReference type="ARBA" id="ARBA00040473"/>
    </source>
</evidence>
<dbReference type="GeneTree" id="ENSGT00390000004511"/>
<dbReference type="InterPro" id="IPR022423">
    <property type="entry name" value="Neurohypophysial_hormone_CS"/>
</dbReference>
<dbReference type="SUPFAM" id="SSF49606">
    <property type="entry name" value="Neurophysin II"/>
    <property type="match status" value="1"/>
</dbReference>
<dbReference type="AlphaFoldDB" id="A0A452QTV6"/>
<evidence type="ECO:0000256" key="1">
    <source>
        <dbReference type="ARBA" id="ARBA00007369"/>
    </source>
</evidence>
<dbReference type="PRINTS" id="PR00831">
    <property type="entry name" value="NEUROPHYSIN"/>
</dbReference>
<dbReference type="GO" id="GO:0005615">
    <property type="term" value="C:extracellular space"/>
    <property type="evidence" value="ECO:0007669"/>
    <property type="project" value="TreeGrafter"/>
</dbReference>
<comment type="function">
    <text evidence="8">Oxytocin causes contraction of the smooth muscle of the uterus and of the mammary gland. Acts by binding to oxytocin receptor (OXTR).</text>
</comment>
<dbReference type="Pfam" id="PF00184">
    <property type="entry name" value="Hormone_5"/>
    <property type="match status" value="1"/>
</dbReference>
<accession>A0A452QTV6</accession>
<dbReference type="InterPro" id="IPR000981">
    <property type="entry name" value="Neurhyp_horm"/>
</dbReference>
<dbReference type="PANTHER" id="PTHR11681:SF2">
    <property type="entry name" value="OXYTOCIN-NEUROPHYSIN 1"/>
    <property type="match status" value="1"/>
</dbReference>
<feature type="region of interest" description="Disordered" evidence="9">
    <location>
        <begin position="111"/>
        <end position="180"/>
    </location>
</feature>
<dbReference type="STRING" id="9643.ENSUAMP00000009062"/>
<organism evidence="11 12">
    <name type="scientific">Ursus americanus</name>
    <name type="common">American black bear</name>
    <name type="synonym">Euarctos americanus</name>
    <dbReference type="NCBI Taxonomy" id="9643"/>
    <lineage>
        <taxon>Eukaryota</taxon>
        <taxon>Metazoa</taxon>
        <taxon>Chordata</taxon>
        <taxon>Craniata</taxon>
        <taxon>Vertebrata</taxon>
        <taxon>Euteleostomi</taxon>
        <taxon>Mammalia</taxon>
        <taxon>Eutheria</taxon>
        <taxon>Laurasiatheria</taxon>
        <taxon>Carnivora</taxon>
        <taxon>Caniformia</taxon>
        <taxon>Ursidae</taxon>
        <taxon>Ursus</taxon>
    </lineage>
</organism>
<evidence type="ECO:0000256" key="6">
    <source>
        <dbReference type="ARBA" id="ARBA00037658"/>
    </source>
</evidence>
<evidence type="ECO:0000256" key="2">
    <source>
        <dbReference type="ARBA" id="ARBA00022685"/>
    </source>
</evidence>
<keyword evidence="4" id="KW-0027">Amidation</keyword>
<dbReference type="PROSITE" id="PS00264">
    <property type="entry name" value="NEUROHYPOPHYS_HORM"/>
    <property type="match status" value="1"/>
</dbReference>
<comment type="similarity">
    <text evidence="1">Belongs to the vasopressin/oxytocin family.</text>
</comment>
<evidence type="ECO:0000256" key="4">
    <source>
        <dbReference type="ARBA" id="ARBA00022815"/>
    </source>
</evidence>
<dbReference type="Pfam" id="PF00220">
    <property type="entry name" value="Hormone_4"/>
    <property type="match status" value="1"/>
</dbReference>
<evidence type="ECO:0000256" key="5">
    <source>
        <dbReference type="ARBA" id="ARBA00023157"/>
    </source>
</evidence>
<comment type="function">
    <text evidence="6">Neurophysin 1 specifically binds oxytocin.</text>
</comment>
<dbReference type="SMART" id="SM00003">
    <property type="entry name" value="NH"/>
    <property type="match status" value="1"/>
</dbReference>
<dbReference type="FunFam" id="2.60.9.10:FF:000001">
    <property type="entry name" value="oxytocin-neurophysin 1"/>
    <property type="match status" value="1"/>
</dbReference>
<reference evidence="11" key="3">
    <citation type="submission" date="2025-09" db="UniProtKB">
        <authorList>
            <consortium name="Ensembl"/>
        </authorList>
    </citation>
    <scope>IDENTIFICATION</scope>
</reference>
<feature type="compositionally biased region" description="Pro residues" evidence="9">
    <location>
        <begin position="148"/>
        <end position="159"/>
    </location>
</feature>
<evidence type="ECO:0000256" key="9">
    <source>
        <dbReference type="SAM" id="MobiDB-lite"/>
    </source>
</evidence>
<evidence type="ECO:0000256" key="3">
    <source>
        <dbReference type="ARBA" id="ARBA00022702"/>
    </source>
</evidence>
<reference evidence="12" key="1">
    <citation type="submission" date="2016-06" db="EMBL/GenBank/DDBJ databases">
        <title>De novo assembly and RNA-Seq shows season-dependent expression and editing in black bear kidneys.</title>
        <authorList>
            <person name="Korstanje R."/>
            <person name="Srivastava A."/>
            <person name="Sarsani V.K."/>
            <person name="Sheehan S.M."/>
            <person name="Seger R.L."/>
            <person name="Barter M.E."/>
            <person name="Lindqvist C."/>
            <person name="Brody L.C."/>
            <person name="Mullikin J.C."/>
        </authorList>
    </citation>
    <scope>NUCLEOTIDE SEQUENCE [LARGE SCALE GENOMIC DNA]</scope>
</reference>
<evidence type="ECO:0000256" key="8">
    <source>
        <dbReference type="ARBA" id="ARBA00045158"/>
    </source>
</evidence>
<dbReference type="GO" id="GO:0005185">
    <property type="term" value="F:neurohypophyseal hormone activity"/>
    <property type="evidence" value="ECO:0007669"/>
    <property type="project" value="InterPro"/>
</dbReference>
<dbReference type="InterPro" id="IPR036387">
    <property type="entry name" value="Neurhyp_horm_dom_sf"/>
</dbReference>
<feature type="compositionally biased region" description="Basic and acidic residues" evidence="9">
    <location>
        <begin position="119"/>
        <end position="132"/>
    </location>
</feature>
<dbReference type="PANTHER" id="PTHR11681">
    <property type="entry name" value="NEUROPHYSIN"/>
    <property type="match status" value="1"/>
</dbReference>